<dbReference type="PANTHER" id="PTHR43668">
    <property type="entry name" value="ALLANTOINASE"/>
    <property type="match status" value="1"/>
</dbReference>
<evidence type="ECO:0000313" key="3">
    <source>
        <dbReference type="EMBL" id="CDX03951.1"/>
    </source>
</evidence>
<evidence type="ECO:0000313" key="5">
    <source>
        <dbReference type="Proteomes" id="UP000054623"/>
    </source>
</evidence>
<dbReference type="Gene3D" id="2.30.40.10">
    <property type="entry name" value="Urease, subunit C, domain 1"/>
    <property type="match status" value="1"/>
</dbReference>
<feature type="domain" description="Amidohydrolase-related" evidence="2">
    <location>
        <begin position="50"/>
        <end position="424"/>
    </location>
</feature>
<organism evidence="3">
    <name type="scientific">Desulfitobacterium hafniense</name>
    <name type="common">Desulfitobacterium frappieri</name>
    <dbReference type="NCBI Taxonomy" id="49338"/>
    <lineage>
        <taxon>Bacteria</taxon>
        <taxon>Bacillati</taxon>
        <taxon>Bacillota</taxon>
        <taxon>Clostridia</taxon>
        <taxon>Eubacteriales</taxon>
        <taxon>Desulfitobacteriaceae</taxon>
        <taxon>Desulfitobacterium</taxon>
    </lineage>
</organism>
<comment type="similarity">
    <text evidence="1">Belongs to the metallo-dependent hydrolases superfamily. Hydantoinase/dihydropyrimidinase family.</text>
</comment>
<dbReference type="SUPFAM" id="SSF51338">
    <property type="entry name" value="Composite domain of metallo-dependent hydrolases"/>
    <property type="match status" value="1"/>
</dbReference>
<dbReference type="EMBL" id="LOCK01000072">
    <property type="protein sequence ID" value="KTE89476.1"/>
    <property type="molecule type" value="Genomic_DNA"/>
</dbReference>
<dbReference type="Gene3D" id="3.20.20.140">
    <property type="entry name" value="Metal-dependent hydrolases"/>
    <property type="match status" value="1"/>
</dbReference>
<reference evidence="4 5" key="2">
    <citation type="submission" date="2015-12" db="EMBL/GenBank/DDBJ databases">
        <title>Draft Genome Sequence of Desulfitobacterium hafniense Strain DH, a Sulfate-reducing Bacterium Isolated from Paddy Soils.</title>
        <authorList>
            <person name="Bao P."/>
            <person name="Zhang X."/>
            <person name="Li G."/>
        </authorList>
    </citation>
    <scope>NUCLEOTIDE SEQUENCE [LARGE SCALE GENOMIC DNA]</scope>
    <source>
        <strain evidence="4 5">DH</strain>
    </source>
</reference>
<dbReference type="CDD" id="cd01302">
    <property type="entry name" value="Cyclic_amidohydrolases"/>
    <property type="match status" value="1"/>
</dbReference>
<keyword evidence="3" id="KW-0378">Hydrolase</keyword>
<dbReference type="EC" id="3.5.2.3" evidence="3"/>
<gene>
    <name evidence="4" type="ORF">AT727_11615</name>
    <name evidence="3" type="ORF">DPCES_4065</name>
</gene>
<protein>
    <submittedName>
        <fullName evidence="4">Amidohydrolase</fullName>
    </submittedName>
    <submittedName>
        <fullName evidence="3">Dihydroorotase</fullName>
        <ecNumber evidence="3">3.5.2.3</ecNumber>
    </submittedName>
</protein>
<dbReference type="FunFam" id="3.20.20.140:FF:000174">
    <property type="entry name" value="Dihydropyrimidinase-related protein 2"/>
    <property type="match status" value="1"/>
</dbReference>
<reference evidence="3" key="1">
    <citation type="submission" date="2014-07" db="EMBL/GenBank/DDBJ databases">
        <authorList>
            <person name="Hornung V.Bastian."/>
        </authorList>
    </citation>
    <scope>NUCLEOTIDE SEQUENCE</scope>
    <source>
        <strain evidence="3">PCE-S</strain>
    </source>
</reference>
<evidence type="ECO:0000259" key="2">
    <source>
        <dbReference type="Pfam" id="PF01979"/>
    </source>
</evidence>
<evidence type="ECO:0000313" key="4">
    <source>
        <dbReference type="EMBL" id="KTE89476.1"/>
    </source>
</evidence>
<dbReference type="GO" id="GO:0004151">
    <property type="term" value="F:dihydroorotase activity"/>
    <property type="evidence" value="ECO:0007669"/>
    <property type="project" value="UniProtKB-EC"/>
</dbReference>
<dbReference type="InterPro" id="IPR006680">
    <property type="entry name" value="Amidohydro-rel"/>
</dbReference>
<sequence>MYDIQIINAKIQTEQGQIEGNITINNGKIEAISSSPLANVKQTIDAKGLLVLPGFIDQHVHFMDPTETDREDFIHGTTAAAMAGVTTVIEHTHSRPILTVEDFLKYKSYIEERALVDFGFAAHIWPGQYDQLEKLWQEGISYFKVFTCTTHGVPGQNSASLHGAFTKVASFGGSVLVHCEDDSLTAENEKILKGNNRDDGHVIQEWRSKAAEAISVANVCFIAKETGARVTIAHLSHPDVVGIVREAKEGGAKVLAEICPQYLYLEENTLAARGSFGKFTPPSRSARESQELMELVGKGELDILASDHAPSTKRHKDSGSIWTSPFGLPGIDTTSSVMLTAVNNNKLSLAGFVRMYAENPAKALGLYPKKGCIRVGADADLVLVDMKKKWTIQDDGICSKAKWSPFNGFQCTGKPVMTLLRGQIIMSEGKLLGKPGDGNYVKRA</sequence>
<dbReference type="Proteomes" id="UP000054623">
    <property type="component" value="Unassembled WGS sequence"/>
</dbReference>
<proteinExistence type="inferred from homology"/>
<dbReference type="OrthoDB" id="9765462at2"/>
<dbReference type="NCBIfam" id="TIGR00857">
    <property type="entry name" value="pyrC_multi"/>
    <property type="match status" value="1"/>
</dbReference>
<dbReference type="PATRIC" id="fig|49338.4.peg.4372"/>
<dbReference type="GO" id="GO:0004038">
    <property type="term" value="F:allantoinase activity"/>
    <property type="evidence" value="ECO:0007669"/>
    <property type="project" value="TreeGrafter"/>
</dbReference>
<dbReference type="AlphaFoldDB" id="A0A098B7X6"/>
<dbReference type="SUPFAM" id="SSF51556">
    <property type="entry name" value="Metallo-dependent hydrolases"/>
    <property type="match status" value="1"/>
</dbReference>
<dbReference type="InterPro" id="IPR050138">
    <property type="entry name" value="DHOase/Allantoinase_Hydrolase"/>
</dbReference>
<accession>A0A098B7X6</accession>
<dbReference type="GO" id="GO:0006145">
    <property type="term" value="P:purine nucleobase catabolic process"/>
    <property type="evidence" value="ECO:0007669"/>
    <property type="project" value="TreeGrafter"/>
</dbReference>
<dbReference type="PANTHER" id="PTHR43668:SF2">
    <property type="entry name" value="ALLANTOINASE"/>
    <property type="match status" value="1"/>
</dbReference>
<evidence type="ECO:0000256" key="1">
    <source>
        <dbReference type="ARBA" id="ARBA00008829"/>
    </source>
</evidence>
<name>A0A098B7X6_DESHA</name>
<dbReference type="InterPro" id="IPR032466">
    <property type="entry name" value="Metal_Hydrolase"/>
</dbReference>
<dbReference type="GO" id="GO:0005737">
    <property type="term" value="C:cytoplasm"/>
    <property type="evidence" value="ECO:0007669"/>
    <property type="project" value="TreeGrafter"/>
</dbReference>
<dbReference type="EMBL" id="LK996017">
    <property type="protein sequence ID" value="CDX03951.1"/>
    <property type="molecule type" value="Genomic_DNA"/>
</dbReference>
<dbReference type="RefSeq" id="WP_058491862.1">
    <property type="nucleotide sequence ID" value="NZ_LK996017.1"/>
</dbReference>
<dbReference type="InterPro" id="IPR011059">
    <property type="entry name" value="Metal-dep_hydrolase_composite"/>
</dbReference>
<dbReference type="Pfam" id="PF01979">
    <property type="entry name" value="Amidohydro_1"/>
    <property type="match status" value="1"/>
</dbReference>